<dbReference type="GeneID" id="93255959"/>
<evidence type="ECO:0000313" key="11">
    <source>
        <dbReference type="EMBL" id="MBK2065670.1"/>
    </source>
</evidence>
<evidence type="ECO:0000313" key="9">
    <source>
        <dbReference type="EMBL" id="MBK2065457.1"/>
    </source>
</evidence>
<dbReference type="EMBL" id="JACVKN010000176">
    <property type="protein sequence ID" value="MBK2065642.1"/>
    <property type="molecule type" value="Genomic_DNA"/>
</dbReference>
<dbReference type="EMBL" id="JACVKN010000157">
    <property type="protein sequence ID" value="MBK2065457.1"/>
    <property type="molecule type" value="Genomic_DNA"/>
</dbReference>
<dbReference type="EMBL" id="JACVKN010000180">
    <property type="protein sequence ID" value="MBK2065705.1"/>
    <property type="molecule type" value="Genomic_DNA"/>
</dbReference>
<sequence length="1014" mass="117913">MTKNSHRINLLTPQEINDLYTIHKFTKLDREVFFDLDESERKFVNTKASINKTRATLVFQLGYFKARGLFFDNILFDEYSDDLKFITKNILGELSHKFKDKLGYDSRIKQIKDITEFLGFTSWKDRDKSKVENHLLNLLRSHANPKDALRELLIYFENQKIILPTYRNLQDLFTCCISIENSRLQGVITLIPDTIDRQINKLINTETITDLSEIKSDQKGFQLQFISSAIRVTKSLKTIYSFCKEFLPSLKVSNNCICYYASLIEHYSPSRIRMLNKTLQSLYLLCYIHVKYQQCMDNLIVSFIYHYRALNRLSSEYISSEEMKHNAILYESYPKVSAILRLISSKSVDPDQPHRMFLEEAYKVLPEQDYNIIADAIEGKFFDREKSRWEFIETKSRIIACYLRPLIMNVDFDHSWKNSQVIELINILKNHYNKSKSPSKIKIKDDLGVTVPGHIVNYLKSGEDDHLNSTRFEFYVYKRIYNAFDSGTLFCPDSHSYKNLKDDLVSDEVLDNIENIAEQYGYSKIPIYCDEHLDNISKLNHEAWIRTNNNINKGLNIGFNLLNSDDLTWSLSYDTDNSTYKENFFSSVNKIDITDLLLTISDKAGLWEKFTHIKPRFSKQSPDKKSLLACILADAFGFGVKKMAEICNLNINTLTSTQTNFIRKSTLKEANDAVANLILSLPIFKVWNIKEDMILSDIDGSKYKVKRKTIQARHSKKYFGSSQGISIMTLVANHVALNSRVIGCNEHESYFAFDLIYHNNTDVKIDMLTGDNHSINQMNFVVLDAIDTEFTPSFASLKDQVNNLYSTRPVDEYSGFFKPKSQVDISLIKSQKREILRVLLSLILQHNTQATIVRKLSSHRRNLILKKALWEYNKIFRTTHILNLINDEELRKNIKKARNRTEAYHQLQRTIRKVHSGVLSGGRAMENELYNHASRLVANCTIAYNAILLSNIYERLLLKYGKEKAEKIMHKISPVAWQHINFVGRYKFLSKSDDINFESLADVLIEELESFLNR</sequence>
<dbReference type="EMBL" id="JACVKN010000116">
    <property type="protein sequence ID" value="MBK2065090.1"/>
    <property type="molecule type" value="Genomic_DNA"/>
</dbReference>
<dbReference type="InterPro" id="IPR002513">
    <property type="entry name" value="Tn3_Tnp_DDE_dom"/>
</dbReference>
<dbReference type="GO" id="GO:0004803">
    <property type="term" value="F:transposase activity"/>
    <property type="evidence" value="ECO:0007669"/>
    <property type="project" value="InterPro"/>
</dbReference>
<evidence type="ECO:0000256" key="3">
    <source>
        <dbReference type="ARBA" id="ARBA00023125"/>
    </source>
</evidence>
<evidence type="ECO:0000313" key="12">
    <source>
        <dbReference type="EMBL" id="MBK2065705.1"/>
    </source>
</evidence>
<organism evidence="9 13">
    <name type="scientific">Francisella noatunensis</name>
    <dbReference type="NCBI Taxonomy" id="657445"/>
    <lineage>
        <taxon>Bacteria</taxon>
        <taxon>Pseudomonadati</taxon>
        <taxon>Pseudomonadota</taxon>
        <taxon>Gammaproteobacteria</taxon>
        <taxon>Thiotrichales</taxon>
        <taxon>Francisellaceae</taxon>
        <taxon>Francisella</taxon>
    </lineage>
</organism>
<name>A0A9Q2QHW9_9GAMM</name>
<evidence type="ECO:0000259" key="5">
    <source>
        <dbReference type="Pfam" id="PF01526"/>
    </source>
</evidence>
<dbReference type="EMBL" id="JACVKN010000151">
    <property type="protein sequence ID" value="MBK2065407.1"/>
    <property type="molecule type" value="Genomic_DNA"/>
</dbReference>
<keyword evidence="3" id="KW-0238">DNA-binding</keyword>
<comment type="similarity">
    <text evidence="1">Belongs to the transposase 7 family.</text>
</comment>
<gene>
    <name evidence="7" type="ORF">IB647_05160</name>
    <name evidence="8" type="ORF">IB647_07140</name>
    <name evidence="9" type="ORF">IB647_07450</name>
    <name evidence="10" type="ORF">IB647_08575</name>
    <name evidence="11" type="ORF">IB647_08720</name>
    <name evidence="12" type="ORF">IB647_08935</name>
</gene>
<evidence type="ECO:0000256" key="2">
    <source>
        <dbReference type="ARBA" id="ARBA00022578"/>
    </source>
</evidence>
<dbReference type="Pfam" id="PF13700">
    <property type="entry name" value="DUF4158"/>
    <property type="match status" value="1"/>
</dbReference>
<evidence type="ECO:0000259" key="6">
    <source>
        <dbReference type="Pfam" id="PF13700"/>
    </source>
</evidence>
<dbReference type="GO" id="GO:0003677">
    <property type="term" value="F:DNA binding"/>
    <property type="evidence" value="ECO:0007669"/>
    <property type="project" value="UniProtKB-KW"/>
</dbReference>
<dbReference type="InterPro" id="IPR025296">
    <property type="entry name" value="DUF4158"/>
</dbReference>
<reference evidence="9 13" key="1">
    <citation type="submission" date="2020-09" db="EMBL/GenBank/DDBJ databases">
        <title>Development of specific Francisella tularensis PCR assay based on in-depth characterization of family Francisellaceae.</title>
        <authorList>
            <person name="Ohrman C."/>
            <person name="Sahl J."/>
            <person name="Sjodin A."/>
            <person name="Uneklint I."/>
            <person name="Ballard R."/>
            <person name="Karlsson L."/>
            <person name="Mcdonough R."/>
            <person name="Sundell D."/>
            <person name="Soria K."/>
            <person name="Brindeflk B."/>
            <person name="Vallesi A."/>
            <person name="Ramirez-Paredes J.G."/>
            <person name="Colquhoun D."/>
            <person name="Myrtennas K."/>
            <person name="Birdsell D."/>
            <person name="Johansson A."/>
            <person name="Wagner D."/>
            <person name="Forsman M."/>
        </authorList>
    </citation>
    <scope>NUCLEOTIDE SEQUENCE [LARGE SCALE GENOMIC DNA]</scope>
    <source>
        <strain evidence="9 13">FSC1140</strain>
    </source>
</reference>
<dbReference type="Pfam" id="PF01526">
    <property type="entry name" value="DDE_Tnp_Tn3"/>
    <property type="match status" value="1"/>
</dbReference>
<keyword evidence="2" id="KW-0815">Transposition</keyword>
<keyword evidence="13" id="KW-1185">Reference proteome</keyword>
<dbReference type="RefSeq" id="WP_159184992.1">
    <property type="nucleotide sequence ID" value="NZ_JACVJL010000034.1"/>
</dbReference>
<protein>
    <submittedName>
        <fullName evidence="9">Tn3 family transposase</fullName>
    </submittedName>
</protein>
<keyword evidence="4" id="KW-0233">DNA recombination</keyword>
<dbReference type="Proteomes" id="UP000701999">
    <property type="component" value="Unassembled WGS sequence"/>
</dbReference>
<dbReference type="EMBL" id="JACVKN010000178">
    <property type="protein sequence ID" value="MBK2065670.1"/>
    <property type="molecule type" value="Genomic_DNA"/>
</dbReference>
<evidence type="ECO:0000256" key="4">
    <source>
        <dbReference type="ARBA" id="ARBA00023172"/>
    </source>
</evidence>
<evidence type="ECO:0000313" key="13">
    <source>
        <dbReference type="Proteomes" id="UP000701999"/>
    </source>
</evidence>
<dbReference type="NCBIfam" id="NF033527">
    <property type="entry name" value="transpos_Tn3"/>
    <property type="match status" value="1"/>
</dbReference>
<evidence type="ECO:0000313" key="7">
    <source>
        <dbReference type="EMBL" id="MBK2065090.1"/>
    </source>
</evidence>
<dbReference type="InterPro" id="IPR047653">
    <property type="entry name" value="Tn3-like_transpos"/>
</dbReference>
<feature type="domain" description="DUF4158" evidence="6">
    <location>
        <begin position="10"/>
        <end position="172"/>
    </location>
</feature>
<feature type="domain" description="Tn3 transposase DDE" evidence="5">
    <location>
        <begin position="595"/>
        <end position="986"/>
    </location>
</feature>
<accession>A0A9Q2QHW9</accession>
<comment type="caution">
    <text evidence="9">The sequence shown here is derived from an EMBL/GenBank/DDBJ whole genome shotgun (WGS) entry which is preliminary data.</text>
</comment>
<evidence type="ECO:0000313" key="10">
    <source>
        <dbReference type="EMBL" id="MBK2065642.1"/>
    </source>
</evidence>
<proteinExistence type="inferred from homology"/>
<dbReference type="AlphaFoldDB" id="A0A9Q2QHW9"/>
<evidence type="ECO:0000313" key="8">
    <source>
        <dbReference type="EMBL" id="MBK2065407.1"/>
    </source>
</evidence>
<evidence type="ECO:0000256" key="1">
    <source>
        <dbReference type="ARBA" id="ARBA00009402"/>
    </source>
</evidence>
<dbReference type="GO" id="GO:0006313">
    <property type="term" value="P:DNA transposition"/>
    <property type="evidence" value="ECO:0007669"/>
    <property type="project" value="InterPro"/>
</dbReference>